<accession>A0ABD0JJS9</accession>
<protein>
    <submittedName>
        <fullName evidence="1">Uncharacterized protein</fullName>
    </submittedName>
</protein>
<evidence type="ECO:0000313" key="2">
    <source>
        <dbReference type="Proteomes" id="UP001519460"/>
    </source>
</evidence>
<dbReference type="Proteomes" id="UP001519460">
    <property type="component" value="Unassembled WGS sequence"/>
</dbReference>
<gene>
    <name evidence="1" type="ORF">BaRGS_00034015</name>
</gene>
<keyword evidence="2" id="KW-1185">Reference proteome</keyword>
<reference evidence="1 2" key="1">
    <citation type="journal article" date="2023" name="Sci. Data">
        <title>Genome assembly of the Korean intertidal mud-creeper Batillaria attramentaria.</title>
        <authorList>
            <person name="Patra A.K."/>
            <person name="Ho P.T."/>
            <person name="Jun S."/>
            <person name="Lee S.J."/>
            <person name="Kim Y."/>
            <person name="Won Y.J."/>
        </authorList>
    </citation>
    <scope>NUCLEOTIDE SEQUENCE [LARGE SCALE GENOMIC DNA]</scope>
    <source>
        <strain evidence="1">Wonlab-2016</strain>
    </source>
</reference>
<sequence>GEKKLVYLRRDRGDNYTPTFMADPATPSYLDELGDACGITTQHIYPTGYTTRNAKVDCRPERYIARDCPQETTPSVQGDELPPRSAAVRSAANYFICAVAMCSVLLTL</sequence>
<feature type="non-terminal residue" evidence="1">
    <location>
        <position position="1"/>
    </location>
</feature>
<dbReference type="AlphaFoldDB" id="A0ABD0JJS9"/>
<organism evidence="1 2">
    <name type="scientific">Batillaria attramentaria</name>
    <dbReference type="NCBI Taxonomy" id="370345"/>
    <lineage>
        <taxon>Eukaryota</taxon>
        <taxon>Metazoa</taxon>
        <taxon>Spiralia</taxon>
        <taxon>Lophotrochozoa</taxon>
        <taxon>Mollusca</taxon>
        <taxon>Gastropoda</taxon>
        <taxon>Caenogastropoda</taxon>
        <taxon>Sorbeoconcha</taxon>
        <taxon>Cerithioidea</taxon>
        <taxon>Batillariidae</taxon>
        <taxon>Batillaria</taxon>
    </lineage>
</organism>
<dbReference type="EMBL" id="JACVVK020000427">
    <property type="protein sequence ID" value="KAK7474722.1"/>
    <property type="molecule type" value="Genomic_DNA"/>
</dbReference>
<name>A0ABD0JJS9_9CAEN</name>
<proteinExistence type="predicted"/>
<comment type="caution">
    <text evidence="1">The sequence shown here is derived from an EMBL/GenBank/DDBJ whole genome shotgun (WGS) entry which is preliminary data.</text>
</comment>
<evidence type="ECO:0000313" key="1">
    <source>
        <dbReference type="EMBL" id="KAK7474722.1"/>
    </source>
</evidence>